<evidence type="ECO:0000313" key="1">
    <source>
        <dbReference type="EMBL" id="OSM02025.1"/>
    </source>
</evidence>
<accession>A0A1Y2K4V0</accession>
<keyword evidence="2" id="KW-1185">Reference proteome</keyword>
<proteinExistence type="predicted"/>
<evidence type="ECO:0000313" key="2">
    <source>
        <dbReference type="Proteomes" id="UP000194003"/>
    </source>
</evidence>
<sequence>MVTRLPVDVIGGPRFAQQTIGLLGQLLQPRLPAAMQKIDQITPVRARLQTLCNGLGVGALTREILGLRHQVFNRGVEGGGIVVHFANHVLAIHPIRDIVTAEYSARNRRKWTGANR</sequence>
<gene>
    <name evidence="1" type="ORF">MAIT1_02105</name>
</gene>
<dbReference type="Proteomes" id="UP000194003">
    <property type="component" value="Unassembled WGS sequence"/>
</dbReference>
<dbReference type="AlphaFoldDB" id="A0A1Y2K4V0"/>
<organism evidence="1 2">
    <name type="scientific">Magnetofaba australis IT-1</name>
    <dbReference type="NCBI Taxonomy" id="1434232"/>
    <lineage>
        <taxon>Bacteria</taxon>
        <taxon>Pseudomonadati</taxon>
        <taxon>Pseudomonadota</taxon>
        <taxon>Magnetococcia</taxon>
        <taxon>Magnetococcales</taxon>
        <taxon>Magnetococcaceae</taxon>
        <taxon>Magnetofaba</taxon>
    </lineage>
</organism>
<reference evidence="1 2" key="1">
    <citation type="journal article" date="2016" name="BMC Genomics">
        <title>Combined genomic and structural analyses of a cultured magnetotactic bacterium reveals its niche adaptation to a dynamic environment.</title>
        <authorList>
            <person name="Araujo A.C."/>
            <person name="Morillo V."/>
            <person name="Cypriano J."/>
            <person name="Teixeira L.C."/>
            <person name="Leao P."/>
            <person name="Lyra S."/>
            <person name="Almeida L.G."/>
            <person name="Bazylinski D.A."/>
            <person name="Vasconcellos A.T."/>
            <person name="Abreu F."/>
            <person name="Lins U."/>
        </authorList>
    </citation>
    <scope>NUCLEOTIDE SEQUENCE [LARGE SCALE GENOMIC DNA]</scope>
    <source>
        <strain evidence="1 2">IT-1</strain>
    </source>
</reference>
<name>A0A1Y2K4V0_9PROT</name>
<comment type="caution">
    <text evidence="1">The sequence shown here is derived from an EMBL/GenBank/DDBJ whole genome shotgun (WGS) entry which is preliminary data.</text>
</comment>
<protein>
    <submittedName>
        <fullName evidence="1">Uncharacterized protein</fullName>
    </submittedName>
</protein>
<dbReference type="STRING" id="1434232.MAIT1_02105"/>
<dbReference type="EMBL" id="LVJN01000020">
    <property type="protein sequence ID" value="OSM02025.1"/>
    <property type="molecule type" value="Genomic_DNA"/>
</dbReference>